<dbReference type="InterPro" id="IPR025878">
    <property type="entry name" value="Acyl-CoA_dh-like_C_dom"/>
</dbReference>
<organism evidence="2 3">
    <name type="scientific">Paracoccus niistensis</name>
    <dbReference type="NCBI Taxonomy" id="632935"/>
    <lineage>
        <taxon>Bacteria</taxon>
        <taxon>Pseudomonadati</taxon>
        <taxon>Pseudomonadota</taxon>
        <taxon>Alphaproteobacteria</taxon>
        <taxon>Rhodobacterales</taxon>
        <taxon>Paracoccaceae</taxon>
        <taxon>Paracoccus</taxon>
    </lineage>
</organism>
<evidence type="ECO:0000313" key="2">
    <source>
        <dbReference type="EMBL" id="MFC0341684.1"/>
    </source>
</evidence>
<name>A0ABV6I6Y0_9RHOB</name>
<sequence length="91" mass="9823">MASCLKDGHKALALANATGFLEGFGHFVLAWVWLGPARAAEGHADPALADGKRWTCHFFHAAEVPRIRSMMALLSSAPDLVAEIPEKLLSR</sequence>
<dbReference type="Pfam" id="PF12806">
    <property type="entry name" value="Acyl-CoA_dh_C"/>
    <property type="match status" value="1"/>
</dbReference>
<dbReference type="RefSeq" id="WP_377699311.1">
    <property type="nucleotide sequence ID" value="NZ_JBHLWE010000039.1"/>
</dbReference>
<comment type="caution">
    <text evidence="2">The sequence shown here is derived from an EMBL/GenBank/DDBJ whole genome shotgun (WGS) entry which is preliminary data.</text>
</comment>
<dbReference type="EMBL" id="JBHLWE010000039">
    <property type="protein sequence ID" value="MFC0341684.1"/>
    <property type="molecule type" value="Genomic_DNA"/>
</dbReference>
<accession>A0ABV6I6Y0</accession>
<protein>
    <submittedName>
        <fullName evidence="2">Acyl-CoA dehydrogenase C-terminal domain-containing protein</fullName>
    </submittedName>
</protein>
<keyword evidence="3" id="KW-1185">Reference proteome</keyword>
<evidence type="ECO:0000259" key="1">
    <source>
        <dbReference type="Pfam" id="PF12806"/>
    </source>
</evidence>
<proteinExistence type="predicted"/>
<dbReference type="Proteomes" id="UP001589799">
    <property type="component" value="Unassembled WGS sequence"/>
</dbReference>
<feature type="domain" description="Acetyl-CoA dehydrogenase-like C-terminal" evidence="1">
    <location>
        <begin position="6"/>
        <end position="84"/>
    </location>
</feature>
<gene>
    <name evidence="2" type="ORF">ACFFII_13020</name>
</gene>
<reference evidence="2 3" key="1">
    <citation type="submission" date="2024-09" db="EMBL/GenBank/DDBJ databases">
        <authorList>
            <person name="Sun Q."/>
            <person name="Mori K."/>
        </authorList>
    </citation>
    <scope>NUCLEOTIDE SEQUENCE [LARGE SCALE GENOMIC DNA]</scope>
    <source>
        <strain evidence="2 3">KCTC 22789</strain>
    </source>
</reference>
<evidence type="ECO:0000313" key="3">
    <source>
        <dbReference type="Proteomes" id="UP001589799"/>
    </source>
</evidence>